<reference evidence="2 3" key="1">
    <citation type="submission" date="2016-10" db="EMBL/GenBank/DDBJ databases">
        <authorList>
            <person name="de Groot N.N."/>
        </authorList>
    </citation>
    <scope>NUCLEOTIDE SEQUENCE [LARGE SCALE GENOMIC DNA]</scope>
    <source>
        <strain evidence="2 3">CGMCC 1.10457</strain>
    </source>
</reference>
<dbReference type="Proteomes" id="UP000199062">
    <property type="component" value="Unassembled WGS sequence"/>
</dbReference>
<evidence type="ECO:0000313" key="3">
    <source>
        <dbReference type="Proteomes" id="UP000199062"/>
    </source>
</evidence>
<organism evidence="2 3">
    <name type="scientific">Halomicrobium zhouii</name>
    <dbReference type="NCBI Taxonomy" id="767519"/>
    <lineage>
        <taxon>Archaea</taxon>
        <taxon>Methanobacteriati</taxon>
        <taxon>Methanobacteriota</taxon>
        <taxon>Stenosarchaea group</taxon>
        <taxon>Halobacteria</taxon>
        <taxon>Halobacteriales</taxon>
        <taxon>Haloarculaceae</taxon>
        <taxon>Halomicrobium</taxon>
    </lineage>
</organism>
<dbReference type="OrthoDB" id="198474at2157"/>
<dbReference type="Pfam" id="PF13618">
    <property type="entry name" value="Gluconate_2-dh3"/>
    <property type="match status" value="1"/>
</dbReference>
<feature type="region of interest" description="Disordered" evidence="1">
    <location>
        <begin position="21"/>
        <end position="47"/>
    </location>
</feature>
<accession>A0A1I6KJL8</accession>
<dbReference type="STRING" id="767519.SAMN05216559_0897"/>
<name>A0A1I6KJL8_9EURY</name>
<gene>
    <name evidence="2" type="ORF">SAMN05216559_0897</name>
</gene>
<evidence type="ECO:0000256" key="1">
    <source>
        <dbReference type="SAM" id="MobiDB-lite"/>
    </source>
</evidence>
<keyword evidence="3" id="KW-1185">Reference proteome</keyword>
<proteinExistence type="predicted"/>
<dbReference type="EMBL" id="FOZK01000001">
    <property type="protein sequence ID" value="SFR91238.1"/>
    <property type="molecule type" value="Genomic_DNA"/>
</dbReference>
<dbReference type="RefSeq" id="WP_089814263.1">
    <property type="nucleotide sequence ID" value="NZ_FOZK01000001.1"/>
</dbReference>
<sequence>MELTRRDAVAALAAAGVAGGGAYLATTGGDSGGESNDDEGASNEGSDAVVETATALAPVLYPAEVADAEEFVRTYVTGRIENDDDHRTGMADAVAVLDDYATEEFESNFRDLSPAEGDQLLTDLGLDRVGPDPEGSDLERVRFYLVNELLYALFSSPTGGELVGTENPPGHPGGLESYQGARR</sequence>
<evidence type="ECO:0000313" key="2">
    <source>
        <dbReference type="EMBL" id="SFR91238.1"/>
    </source>
</evidence>
<protein>
    <submittedName>
        <fullName evidence="2">Gluconate 2-dehydrogenase subunit 3</fullName>
    </submittedName>
</protein>
<dbReference type="AlphaFoldDB" id="A0A1I6KJL8"/>
<dbReference type="InterPro" id="IPR027056">
    <property type="entry name" value="Gluconate_2DH_su3"/>
</dbReference>
<feature type="region of interest" description="Disordered" evidence="1">
    <location>
        <begin position="158"/>
        <end position="183"/>
    </location>
</feature>